<feature type="domain" description="ComEC/Rec2-related protein" evidence="7">
    <location>
        <begin position="196"/>
        <end position="459"/>
    </location>
</feature>
<sequence>MTRLTIRTWQWGILAGWVWIAVLVTVATTSPTPTLFGSLLGSLLLFIVGQWRLALGGATLATTATLATMRKIATVAAHSLRHATDITIEGRLLTGFRTIGHGRFLYKIHPLDLPCELPVITGKPPTMAAGTTLAITAEVQHTDRLNLCPILLNETHVEPVAPPGKLLTAAATLHEHLLGALTRLNNPTLEALAAGMIIGDTSQVTPEAQLRYTATGLSHLTAVSGANVAIVTTSVLVIAKAIRLPQWLAVGIAGLALIAYVLLVGTEPSVLRAAATGSIGLLALIGDHRLHPARVLAATTIGLLVYDPQLACAYGFALSVAATAGILLIYPHLIAPLVSCRIPLLFAKAIALAIAAQLITAPLITLMAGQFSTVSVVANLLAAPAVAPITVAGLVLVLTASWPLIPQIIVWLLQLPLRWIDAVARTTSTLPLATITIGDDLTGVIQIITVGLWIVLLCYSRWAATLTVAAAFLLGSWTLVTLIAA</sequence>
<keyword evidence="3 6" id="KW-0812">Transmembrane</keyword>
<dbReference type="AlphaFoldDB" id="A0A3G6J8K1"/>
<feature type="transmembrane region" description="Helical" evidence="6">
    <location>
        <begin position="311"/>
        <end position="330"/>
    </location>
</feature>
<dbReference type="RefSeq" id="WP_123929055.1">
    <property type="nucleotide sequence ID" value="NZ_CP033896.1"/>
</dbReference>
<name>A0A3G6J8K1_9CORY</name>
<dbReference type="PANTHER" id="PTHR30619:SF7">
    <property type="entry name" value="BETA-LACTAMASE DOMAIN PROTEIN"/>
    <property type="match status" value="1"/>
</dbReference>
<dbReference type="Pfam" id="PF03772">
    <property type="entry name" value="Competence"/>
    <property type="match status" value="1"/>
</dbReference>
<gene>
    <name evidence="8" type="ORF">CCHOA_08570</name>
</gene>
<evidence type="ECO:0000256" key="3">
    <source>
        <dbReference type="ARBA" id="ARBA00022692"/>
    </source>
</evidence>
<dbReference type="OrthoDB" id="7177610at2"/>
<evidence type="ECO:0000256" key="6">
    <source>
        <dbReference type="SAM" id="Phobius"/>
    </source>
</evidence>
<feature type="transmembrane region" description="Helical" evidence="6">
    <location>
        <begin position="462"/>
        <end position="484"/>
    </location>
</feature>
<keyword evidence="2" id="KW-1003">Cell membrane</keyword>
<feature type="transmembrane region" description="Helical" evidence="6">
    <location>
        <begin position="39"/>
        <end position="61"/>
    </location>
</feature>
<protein>
    <submittedName>
        <fullName evidence="8">ComEC family competence protein</fullName>
    </submittedName>
</protein>
<comment type="subcellular location">
    <subcellularLocation>
        <location evidence="1">Cell membrane</location>
        <topology evidence="1">Multi-pass membrane protein</topology>
    </subcellularLocation>
</comment>
<evidence type="ECO:0000313" key="9">
    <source>
        <dbReference type="Proteomes" id="UP000269019"/>
    </source>
</evidence>
<dbReference type="InterPro" id="IPR004477">
    <property type="entry name" value="ComEC_N"/>
</dbReference>
<dbReference type="NCBIfam" id="TIGR00360">
    <property type="entry name" value="ComEC_N-term"/>
    <property type="match status" value="1"/>
</dbReference>
<evidence type="ECO:0000313" key="8">
    <source>
        <dbReference type="EMBL" id="AZA14103.1"/>
    </source>
</evidence>
<keyword evidence="5 6" id="KW-0472">Membrane</keyword>
<evidence type="ECO:0000256" key="4">
    <source>
        <dbReference type="ARBA" id="ARBA00022989"/>
    </source>
</evidence>
<dbReference type="PANTHER" id="PTHR30619">
    <property type="entry name" value="DNA INTERNALIZATION/COMPETENCE PROTEIN COMEC/REC2"/>
    <property type="match status" value="1"/>
</dbReference>
<dbReference type="Proteomes" id="UP000269019">
    <property type="component" value="Chromosome"/>
</dbReference>
<feature type="transmembrane region" description="Helical" evidence="6">
    <location>
        <begin position="342"/>
        <end position="364"/>
    </location>
</feature>
<keyword evidence="4 6" id="KW-1133">Transmembrane helix</keyword>
<evidence type="ECO:0000256" key="5">
    <source>
        <dbReference type="ARBA" id="ARBA00023136"/>
    </source>
</evidence>
<proteinExistence type="predicted"/>
<evidence type="ECO:0000259" key="7">
    <source>
        <dbReference type="Pfam" id="PF03772"/>
    </source>
</evidence>
<reference evidence="8 9" key="1">
    <citation type="submission" date="2018-11" db="EMBL/GenBank/DDBJ databases">
        <authorList>
            <person name="Kleinhagauer T."/>
            <person name="Glaeser S.P."/>
            <person name="Spergser J."/>
            <person name="Ruckert C."/>
            <person name="Kaempfer P."/>
            <person name="Busse H.-J."/>
        </authorList>
    </citation>
    <scope>NUCLEOTIDE SEQUENCE [LARGE SCALE GENOMIC DNA]</scope>
    <source>
        <strain evidence="8 9">200CH</strain>
    </source>
</reference>
<feature type="transmembrane region" description="Helical" evidence="6">
    <location>
        <begin position="376"/>
        <end position="398"/>
    </location>
</feature>
<dbReference type="InterPro" id="IPR052159">
    <property type="entry name" value="Competence_DNA_uptake"/>
</dbReference>
<evidence type="ECO:0000256" key="1">
    <source>
        <dbReference type="ARBA" id="ARBA00004651"/>
    </source>
</evidence>
<dbReference type="KEGG" id="ccho:CCHOA_08570"/>
<keyword evidence="9" id="KW-1185">Reference proteome</keyword>
<dbReference type="GO" id="GO:0005886">
    <property type="term" value="C:plasma membrane"/>
    <property type="evidence" value="ECO:0007669"/>
    <property type="project" value="UniProtKB-SubCell"/>
</dbReference>
<evidence type="ECO:0000256" key="2">
    <source>
        <dbReference type="ARBA" id="ARBA00022475"/>
    </source>
</evidence>
<organism evidence="8 9">
    <name type="scientific">Corynebacterium choanae</name>
    <dbReference type="NCBI Taxonomy" id="1862358"/>
    <lineage>
        <taxon>Bacteria</taxon>
        <taxon>Bacillati</taxon>
        <taxon>Actinomycetota</taxon>
        <taxon>Actinomycetes</taxon>
        <taxon>Mycobacteriales</taxon>
        <taxon>Corynebacteriaceae</taxon>
        <taxon>Corynebacterium</taxon>
    </lineage>
</organism>
<feature type="transmembrane region" description="Helical" evidence="6">
    <location>
        <begin position="247"/>
        <end position="264"/>
    </location>
</feature>
<dbReference type="EMBL" id="CP033896">
    <property type="protein sequence ID" value="AZA14103.1"/>
    <property type="molecule type" value="Genomic_DNA"/>
</dbReference>
<accession>A0A3G6J8K1</accession>
<feature type="transmembrane region" description="Helical" evidence="6">
    <location>
        <begin position="432"/>
        <end position="456"/>
    </location>
</feature>